<reference evidence="9 10" key="1">
    <citation type="journal article" date="2005" name="Science">
        <title>Genome streamlining in a cosmopolitan oceanic bacterium.</title>
        <authorList>
            <person name="Giovannoni S.J."/>
            <person name="Tripp H.J."/>
            <person name="Givan S."/>
            <person name="Podar M."/>
            <person name="Vergin K.L."/>
            <person name="Baptista D."/>
            <person name="Bibbs L."/>
            <person name="Eads J."/>
            <person name="Richardson T.H."/>
            <person name="Noordewier M."/>
            <person name="Rappe M.S."/>
            <person name="Short J.M."/>
            <person name="Carrington J.C."/>
            <person name="Mathur E.J."/>
        </authorList>
    </citation>
    <scope>NUCLEOTIDE SEQUENCE [LARGE SCALE GENOMIC DNA]</scope>
    <source>
        <strain evidence="9 10">HTCC1062</strain>
    </source>
</reference>
<keyword evidence="3 7" id="KW-0963">Cytoplasm</keyword>
<dbReference type="NCBIfam" id="TIGR01087">
    <property type="entry name" value="murD"/>
    <property type="match status" value="1"/>
</dbReference>
<dbReference type="AlphaFoldDB" id="Q4FPK3"/>
<dbReference type="SUPFAM" id="SSF53623">
    <property type="entry name" value="MurD-like peptide ligases, catalytic domain"/>
    <property type="match status" value="1"/>
</dbReference>
<evidence type="ECO:0000256" key="5">
    <source>
        <dbReference type="ARBA" id="ARBA00022741"/>
    </source>
</evidence>
<dbReference type="EMBL" id="CP000084">
    <property type="protein sequence ID" value="AAZ20851.1"/>
    <property type="molecule type" value="Genomic_DNA"/>
</dbReference>
<evidence type="ECO:0000313" key="10">
    <source>
        <dbReference type="Proteomes" id="UP000002528"/>
    </source>
</evidence>
<evidence type="ECO:0000256" key="7">
    <source>
        <dbReference type="HAMAP-Rule" id="MF_00639"/>
    </source>
</evidence>
<dbReference type="UniPathway" id="UPA00219"/>
<dbReference type="Pfam" id="PF08245">
    <property type="entry name" value="Mur_ligase_M"/>
    <property type="match status" value="1"/>
</dbReference>
<gene>
    <name evidence="7 9" type="primary">murD</name>
    <name evidence="9" type="ordered locus">SAR11_0026</name>
</gene>
<comment type="pathway">
    <text evidence="2 7">Cell wall biogenesis; peptidoglycan biosynthesis.</text>
</comment>
<dbReference type="GO" id="GO:0005737">
    <property type="term" value="C:cytoplasm"/>
    <property type="evidence" value="ECO:0007669"/>
    <property type="project" value="UniProtKB-SubCell"/>
</dbReference>
<organism evidence="9 10">
    <name type="scientific">Pelagibacter ubique (strain HTCC1062)</name>
    <dbReference type="NCBI Taxonomy" id="335992"/>
    <lineage>
        <taxon>Bacteria</taxon>
        <taxon>Pseudomonadati</taxon>
        <taxon>Pseudomonadota</taxon>
        <taxon>Alphaproteobacteria</taxon>
        <taxon>Candidatus Pelagibacterales</taxon>
        <taxon>Candidatus Pelagibacteraceae</taxon>
        <taxon>Candidatus Pelagibacter</taxon>
    </lineage>
</organism>
<dbReference type="OrthoDB" id="9809796at2"/>
<feature type="domain" description="Mur ligase central" evidence="8">
    <location>
        <begin position="109"/>
        <end position="237"/>
    </location>
</feature>
<feature type="binding site" evidence="7">
    <location>
        <begin position="111"/>
        <end position="117"/>
    </location>
    <ligand>
        <name>ATP</name>
        <dbReference type="ChEBI" id="CHEBI:30616"/>
    </ligand>
</feature>
<evidence type="ECO:0000313" key="9">
    <source>
        <dbReference type="EMBL" id="AAZ20851.1"/>
    </source>
</evidence>
<dbReference type="Gene3D" id="3.40.50.720">
    <property type="entry name" value="NAD(P)-binding Rossmann-like Domain"/>
    <property type="match status" value="1"/>
</dbReference>
<dbReference type="GO" id="GO:0008360">
    <property type="term" value="P:regulation of cell shape"/>
    <property type="evidence" value="ECO:0007669"/>
    <property type="project" value="UniProtKB-KW"/>
</dbReference>
<comment type="subcellular location">
    <subcellularLocation>
        <location evidence="1 7">Cytoplasm</location>
    </subcellularLocation>
</comment>
<keyword evidence="6 7" id="KW-0067">ATP-binding</keyword>
<protein>
    <recommendedName>
        <fullName evidence="7">UDP-N-acetylmuramoylalanine--D-glutamate ligase</fullName>
        <ecNumber evidence="7">6.3.2.9</ecNumber>
    </recommendedName>
    <alternativeName>
        <fullName evidence="7">D-glutamic acid-adding enzyme</fullName>
    </alternativeName>
    <alternativeName>
        <fullName evidence="7">UDP-N-acetylmuramoyl-L-alanyl-D-glutamate synthetase</fullName>
    </alternativeName>
</protein>
<dbReference type="RefSeq" id="WP_011281421.1">
    <property type="nucleotide sequence ID" value="NC_007205.1"/>
</dbReference>
<dbReference type="EC" id="6.3.2.9" evidence="7"/>
<dbReference type="PANTHER" id="PTHR43692">
    <property type="entry name" value="UDP-N-ACETYLMURAMOYLALANINE--D-GLUTAMATE LIGASE"/>
    <property type="match status" value="1"/>
</dbReference>
<keyword evidence="5 7" id="KW-0547">Nucleotide-binding</keyword>
<dbReference type="InterPro" id="IPR036565">
    <property type="entry name" value="Mur-like_cat_sf"/>
</dbReference>
<keyword evidence="10" id="KW-1185">Reference proteome</keyword>
<accession>Q4FPK3</accession>
<dbReference type="HAMAP" id="MF_00639">
    <property type="entry name" value="MurD"/>
    <property type="match status" value="1"/>
</dbReference>
<dbReference type="SUPFAM" id="SSF51984">
    <property type="entry name" value="MurCD N-terminal domain"/>
    <property type="match status" value="1"/>
</dbReference>
<evidence type="ECO:0000256" key="4">
    <source>
        <dbReference type="ARBA" id="ARBA00022598"/>
    </source>
</evidence>
<sequence length="431" mass="50537">MLNLEKNFLKKKILIYGLGKSGLSTYSYLKKNNIISLYDDQIITKKNIKDTHTTYKEIIKKEFDCIIISPGIDINNCKLSRFLKKNHKKIYTDLDIFYSRYAFNQKITITGTNGKSTTAKLLYDILKDQKKDVRLVGNIGNPVLLEKKIKKDTLFVIEASSYQLEYSKLFKTNISLILNISPDHLERHKTINKYVSAKFKLIKNQSKNDIAILNTKNFYIKRKLKQKKFAPSILKIEKYISDRFIKKIDNHYFDTDGNKENLTFVLKVSKILKLKNNLLLKSLKNFKGLSFRQEIIHNSKFLKIINDSKATSFSSSEKLLKSLKNIYWIVGGLPKKRDKFLLKKNDCKKIKLYIFGKNQKFFINELKNKMAFKSFLNLKSLIAKVFLDIKNENNFIKKTILFSPASASFDTFKNFEERGRYFNKLIKNYIK</sequence>
<keyword evidence="7" id="KW-0133">Cell shape</keyword>
<dbReference type="GO" id="GO:0009252">
    <property type="term" value="P:peptidoglycan biosynthetic process"/>
    <property type="evidence" value="ECO:0007669"/>
    <property type="project" value="UniProtKB-UniRule"/>
</dbReference>
<dbReference type="STRING" id="335992.SAR11_0026"/>
<dbReference type="Gene3D" id="3.90.190.20">
    <property type="entry name" value="Mur ligase, C-terminal domain"/>
    <property type="match status" value="1"/>
</dbReference>
<keyword evidence="7" id="KW-0132">Cell division</keyword>
<dbReference type="GO" id="GO:0051301">
    <property type="term" value="P:cell division"/>
    <property type="evidence" value="ECO:0007669"/>
    <property type="project" value="UniProtKB-KW"/>
</dbReference>
<comment type="catalytic activity">
    <reaction evidence="7">
        <text>UDP-N-acetyl-alpha-D-muramoyl-L-alanine + D-glutamate + ATP = UDP-N-acetyl-alpha-D-muramoyl-L-alanyl-D-glutamate + ADP + phosphate + H(+)</text>
        <dbReference type="Rhea" id="RHEA:16429"/>
        <dbReference type="ChEBI" id="CHEBI:15378"/>
        <dbReference type="ChEBI" id="CHEBI:29986"/>
        <dbReference type="ChEBI" id="CHEBI:30616"/>
        <dbReference type="ChEBI" id="CHEBI:43474"/>
        <dbReference type="ChEBI" id="CHEBI:83898"/>
        <dbReference type="ChEBI" id="CHEBI:83900"/>
        <dbReference type="ChEBI" id="CHEBI:456216"/>
        <dbReference type="EC" id="6.3.2.9"/>
    </reaction>
</comment>
<evidence type="ECO:0000256" key="3">
    <source>
        <dbReference type="ARBA" id="ARBA00022490"/>
    </source>
</evidence>
<dbReference type="PANTHER" id="PTHR43692:SF1">
    <property type="entry name" value="UDP-N-ACETYLMURAMOYLALANINE--D-GLUTAMATE LIGASE"/>
    <property type="match status" value="1"/>
</dbReference>
<evidence type="ECO:0000259" key="8">
    <source>
        <dbReference type="Pfam" id="PF08245"/>
    </source>
</evidence>
<dbReference type="Gene3D" id="3.40.1190.10">
    <property type="entry name" value="Mur-like, catalytic domain"/>
    <property type="match status" value="1"/>
</dbReference>
<dbReference type="InterPro" id="IPR013221">
    <property type="entry name" value="Mur_ligase_cen"/>
</dbReference>
<keyword evidence="7" id="KW-0573">Peptidoglycan synthesis</keyword>
<keyword evidence="4 7" id="KW-0436">Ligase</keyword>
<evidence type="ECO:0000256" key="1">
    <source>
        <dbReference type="ARBA" id="ARBA00004496"/>
    </source>
</evidence>
<comment type="similarity">
    <text evidence="7">Belongs to the MurCDEF family.</text>
</comment>
<proteinExistence type="inferred from homology"/>
<dbReference type="eggNOG" id="COG0771">
    <property type="taxonomic scope" value="Bacteria"/>
</dbReference>
<dbReference type="InterPro" id="IPR036615">
    <property type="entry name" value="Mur_ligase_C_dom_sf"/>
</dbReference>
<keyword evidence="7" id="KW-0131">Cell cycle</keyword>
<evidence type="ECO:0000256" key="6">
    <source>
        <dbReference type="ARBA" id="ARBA00022840"/>
    </source>
</evidence>
<dbReference type="GeneID" id="66294529"/>
<dbReference type="GO" id="GO:0005524">
    <property type="term" value="F:ATP binding"/>
    <property type="evidence" value="ECO:0007669"/>
    <property type="project" value="UniProtKB-UniRule"/>
</dbReference>
<dbReference type="KEGG" id="pub:SAR11_0026"/>
<name>Q4FPK3_PELUB</name>
<dbReference type="SUPFAM" id="SSF53244">
    <property type="entry name" value="MurD-like peptide ligases, peptide-binding domain"/>
    <property type="match status" value="1"/>
</dbReference>
<dbReference type="GO" id="GO:0008764">
    <property type="term" value="F:UDP-N-acetylmuramoylalanine-D-glutamate ligase activity"/>
    <property type="evidence" value="ECO:0007669"/>
    <property type="project" value="UniProtKB-UniRule"/>
</dbReference>
<dbReference type="HOGENOM" id="CLU_032540_3_1_5"/>
<keyword evidence="7" id="KW-0961">Cell wall biogenesis/degradation</keyword>
<evidence type="ECO:0000256" key="2">
    <source>
        <dbReference type="ARBA" id="ARBA00004752"/>
    </source>
</evidence>
<dbReference type="InterPro" id="IPR005762">
    <property type="entry name" value="MurD"/>
</dbReference>
<dbReference type="GO" id="GO:0071555">
    <property type="term" value="P:cell wall organization"/>
    <property type="evidence" value="ECO:0007669"/>
    <property type="project" value="UniProtKB-KW"/>
</dbReference>
<comment type="function">
    <text evidence="7">Cell wall formation. Catalyzes the addition of glutamate to the nucleotide precursor UDP-N-acetylmuramoyl-L-alanine (UMA).</text>
</comment>
<dbReference type="Proteomes" id="UP000002528">
    <property type="component" value="Chromosome"/>
</dbReference>